<dbReference type="RefSeq" id="WP_004569898.1">
    <property type="nucleotide sequence ID" value="NZ_CH724148.1"/>
</dbReference>
<keyword evidence="5 8" id="KW-1133">Transmembrane helix</keyword>
<feature type="transmembrane region" description="Helical" evidence="8">
    <location>
        <begin position="249"/>
        <end position="271"/>
    </location>
</feature>
<evidence type="ECO:0000256" key="5">
    <source>
        <dbReference type="ARBA" id="ARBA00022989"/>
    </source>
</evidence>
<dbReference type="InterPro" id="IPR001905">
    <property type="entry name" value="Ammonium_transpt"/>
</dbReference>
<keyword evidence="11" id="KW-1185">Reference proteome</keyword>
<evidence type="ECO:0000256" key="3">
    <source>
        <dbReference type="ARBA" id="ARBA00022448"/>
    </source>
</evidence>
<evidence type="ECO:0000259" key="9">
    <source>
        <dbReference type="Pfam" id="PF00909"/>
    </source>
</evidence>
<keyword evidence="7 8" id="KW-0924">Ammonia transport</keyword>
<proteinExistence type="inferred from homology"/>
<dbReference type="AlphaFoldDB" id="A4BYI7"/>
<dbReference type="eggNOG" id="COG0004">
    <property type="taxonomic scope" value="Bacteria"/>
</dbReference>
<dbReference type="EMBL" id="AAOG01000002">
    <property type="protein sequence ID" value="EAR12230.1"/>
    <property type="molecule type" value="Genomic_DNA"/>
</dbReference>
<evidence type="ECO:0000256" key="8">
    <source>
        <dbReference type="RuleBase" id="RU362002"/>
    </source>
</evidence>
<feature type="transmembrane region" description="Helical" evidence="8">
    <location>
        <begin position="171"/>
        <end position="192"/>
    </location>
</feature>
<feature type="transmembrane region" description="Helical" evidence="8">
    <location>
        <begin position="110"/>
        <end position="129"/>
    </location>
</feature>
<dbReference type="SUPFAM" id="SSF111352">
    <property type="entry name" value="Ammonium transporter"/>
    <property type="match status" value="1"/>
</dbReference>
<evidence type="ECO:0000256" key="1">
    <source>
        <dbReference type="ARBA" id="ARBA00004141"/>
    </source>
</evidence>
<dbReference type="Gene3D" id="1.10.3430.10">
    <property type="entry name" value="Ammonium transporter AmtB like domains"/>
    <property type="match status" value="1"/>
</dbReference>
<evidence type="ECO:0000256" key="4">
    <source>
        <dbReference type="ARBA" id="ARBA00022692"/>
    </source>
</evidence>
<comment type="similarity">
    <text evidence="2 8">Belongs to the ammonia transporter channel (TC 1.A.11.2) family.</text>
</comment>
<feature type="domain" description="Ammonium transporter AmtB-like" evidence="9">
    <location>
        <begin position="33"/>
        <end position="421"/>
    </location>
</feature>
<dbReference type="GO" id="GO:0097272">
    <property type="term" value="P:ammonium homeostasis"/>
    <property type="evidence" value="ECO:0007669"/>
    <property type="project" value="TreeGrafter"/>
</dbReference>
<dbReference type="PANTHER" id="PTHR11730">
    <property type="entry name" value="AMMONIUM TRANSPORTER"/>
    <property type="match status" value="1"/>
</dbReference>
<dbReference type="HOGENOM" id="CLU_000445_33_1_10"/>
<feature type="transmembrane region" description="Helical" evidence="8">
    <location>
        <begin position="73"/>
        <end position="90"/>
    </location>
</feature>
<dbReference type="Proteomes" id="UP000003053">
    <property type="component" value="Unassembled WGS sequence"/>
</dbReference>
<evidence type="ECO:0000313" key="10">
    <source>
        <dbReference type="EMBL" id="EAR12230.1"/>
    </source>
</evidence>
<organism evidence="10 11">
    <name type="scientific">Polaribacter irgensii 23-P</name>
    <dbReference type="NCBI Taxonomy" id="313594"/>
    <lineage>
        <taxon>Bacteria</taxon>
        <taxon>Pseudomonadati</taxon>
        <taxon>Bacteroidota</taxon>
        <taxon>Flavobacteriia</taxon>
        <taxon>Flavobacteriales</taxon>
        <taxon>Flavobacteriaceae</taxon>
    </lineage>
</organism>
<dbReference type="InterPro" id="IPR029020">
    <property type="entry name" value="Ammonium/urea_transptr"/>
</dbReference>
<sequence>MSLLLISTQDATAASAADLAKEVAQINGDMGMLWMLIAGILVFFMQAGFTLVESGMTRSKNAVNIAMKNILDICVGSLTYWLVGYSLMYGETSNGWFFWSGLFQGEGADLFFQTMFAATAATIVSGAIAGRTKYSTYIIFSIIMTAVIYPISGGWQWQGSGWLTKLGFIDFAGSSIVHSVGGWAALVAAFLVGPRIGKYVDGKVLPIPGHNQILATLGVFILWLGWFGFNGGSQLAWGGADAIGASNVVLITNLAAAAGGLGALITTWIWYGKPNLAQTLNGTLAGLVSITAGCGNMSAEGGVLAGLIGGILVVFSIEFIEKKLKIDDAIGAASVHGVAGAWGTLVIGLWGIDGDKAIGLFNGGGAAQLGIQGIGILAYGVWAVALSFIVLGTLKATIGLRVSKEVEIEGLDISEHGSIAYPGKRQRDLKNE</sequence>
<gene>
    <name evidence="10" type="ORF">PI23P_06390</name>
</gene>
<dbReference type="NCBIfam" id="TIGR00836">
    <property type="entry name" value="amt"/>
    <property type="match status" value="1"/>
</dbReference>
<evidence type="ECO:0000313" key="11">
    <source>
        <dbReference type="Proteomes" id="UP000003053"/>
    </source>
</evidence>
<dbReference type="PANTHER" id="PTHR11730:SF6">
    <property type="entry name" value="AMMONIUM TRANSPORTER"/>
    <property type="match status" value="1"/>
</dbReference>
<dbReference type="PROSITE" id="PS01219">
    <property type="entry name" value="AMMONIUM_TRANSP"/>
    <property type="match status" value="1"/>
</dbReference>
<evidence type="ECO:0000256" key="6">
    <source>
        <dbReference type="ARBA" id="ARBA00023136"/>
    </source>
</evidence>
<keyword evidence="3 8" id="KW-0813">Transport</keyword>
<name>A4BYI7_9FLAO</name>
<dbReference type="GO" id="GO:0005886">
    <property type="term" value="C:plasma membrane"/>
    <property type="evidence" value="ECO:0007669"/>
    <property type="project" value="UniProtKB-SubCell"/>
</dbReference>
<feature type="transmembrane region" description="Helical" evidence="8">
    <location>
        <begin position="32"/>
        <end position="52"/>
    </location>
</feature>
<reference evidence="10 11" key="1">
    <citation type="submission" date="2006-02" db="EMBL/GenBank/DDBJ databases">
        <authorList>
            <person name="Murray A."/>
            <person name="Staley J."/>
            <person name="Ferriera S."/>
            <person name="Johnson J."/>
            <person name="Kravitz S."/>
            <person name="Halpern A."/>
            <person name="Remington K."/>
            <person name="Beeson K."/>
            <person name="Tran B."/>
            <person name="Rogers Y.-H."/>
            <person name="Friedman R."/>
            <person name="Venter J.C."/>
        </authorList>
    </citation>
    <scope>NUCLEOTIDE SEQUENCE [LARGE SCALE GENOMIC DNA]</scope>
    <source>
        <strain evidence="10 11">23-P</strain>
    </source>
</reference>
<comment type="caution">
    <text evidence="10">The sequence shown here is derived from an EMBL/GenBank/DDBJ whole genome shotgun (WGS) entry which is preliminary data.</text>
</comment>
<dbReference type="STRING" id="313594.PI23P_06390"/>
<accession>A4BYI7</accession>
<dbReference type="InterPro" id="IPR018047">
    <property type="entry name" value="Ammonium_transpt_CS"/>
</dbReference>
<protein>
    <recommendedName>
        <fullName evidence="8">Ammonium transporter</fullName>
    </recommendedName>
</protein>
<evidence type="ECO:0000256" key="7">
    <source>
        <dbReference type="ARBA" id="ARBA00023177"/>
    </source>
</evidence>
<evidence type="ECO:0000256" key="2">
    <source>
        <dbReference type="ARBA" id="ARBA00005887"/>
    </source>
</evidence>
<feature type="transmembrane region" description="Helical" evidence="8">
    <location>
        <begin position="332"/>
        <end position="352"/>
    </location>
</feature>
<keyword evidence="4 8" id="KW-0812">Transmembrane</keyword>
<dbReference type="GO" id="GO:0008519">
    <property type="term" value="F:ammonium channel activity"/>
    <property type="evidence" value="ECO:0007669"/>
    <property type="project" value="InterPro"/>
</dbReference>
<dbReference type="InterPro" id="IPR024041">
    <property type="entry name" value="NH4_transpt_AmtB-like_dom"/>
</dbReference>
<dbReference type="Pfam" id="PF00909">
    <property type="entry name" value="Ammonium_transp"/>
    <property type="match status" value="1"/>
</dbReference>
<comment type="subcellular location">
    <subcellularLocation>
        <location evidence="8">Cell membrane</location>
        <topology evidence="8">Multi-pass membrane protein</topology>
    </subcellularLocation>
    <subcellularLocation>
        <location evidence="1">Membrane</location>
        <topology evidence="1">Multi-pass membrane protein</topology>
    </subcellularLocation>
</comment>
<feature type="transmembrane region" description="Helical" evidence="8">
    <location>
        <begin position="304"/>
        <end position="320"/>
    </location>
</feature>
<feature type="transmembrane region" description="Helical" evidence="8">
    <location>
        <begin position="372"/>
        <end position="394"/>
    </location>
</feature>
<keyword evidence="6 8" id="KW-0472">Membrane</keyword>
<feature type="transmembrane region" description="Helical" evidence="8">
    <location>
        <begin position="213"/>
        <end position="229"/>
    </location>
</feature>
<feature type="transmembrane region" description="Helical" evidence="8">
    <location>
        <begin position="280"/>
        <end position="298"/>
    </location>
</feature>
<feature type="transmembrane region" description="Helical" evidence="8">
    <location>
        <begin position="134"/>
        <end position="151"/>
    </location>
</feature>
<dbReference type="OrthoDB" id="9814202at2"/>